<reference evidence="1" key="1">
    <citation type="journal article" date="2020" name="mSystems">
        <title>Genome- and Community-Level Interaction Insights into Carbon Utilization and Element Cycling Functions of Hydrothermarchaeota in Hydrothermal Sediment.</title>
        <authorList>
            <person name="Zhou Z."/>
            <person name="Liu Y."/>
            <person name="Xu W."/>
            <person name="Pan J."/>
            <person name="Luo Z.H."/>
            <person name="Li M."/>
        </authorList>
    </citation>
    <scope>NUCLEOTIDE SEQUENCE [LARGE SCALE GENOMIC DNA]</scope>
    <source>
        <strain evidence="1">SpSt-125</strain>
    </source>
</reference>
<organism evidence="1">
    <name type="scientific">Ignisphaera aggregans</name>
    <dbReference type="NCBI Taxonomy" id="334771"/>
    <lineage>
        <taxon>Archaea</taxon>
        <taxon>Thermoproteota</taxon>
        <taxon>Thermoprotei</taxon>
        <taxon>Desulfurococcales</taxon>
        <taxon>Desulfurococcaceae</taxon>
        <taxon>Ignisphaera</taxon>
    </lineage>
</organism>
<comment type="caution">
    <text evidence="1">The sequence shown here is derived from an EMBL/GenBank/DDBJ whole genome shotgun (WGS) entry which is preliminary data.</text>
</comment>
<evidence type="ECO:0000313" key="1">
    <source>
        <dbReference type="EMBL" id="HEM67631.1"/>
    </source>
</evidence>
<gene>
    <name evidence="1" type="ORF">ENO26_08760</name>
</gene>
<accession>A0A7J2U4H1</accession>
<name>A0A7J2U4H1_9CREN</name>
<dbReference type="EMBL" id="DSEU01000059">
    <property type="protein sequence ID" value="HEM67631.1"/>
    <property type="molecule type" value="Genomic_DNA"/>
</dbReference>
<sequence length="137" mass="15743">MGSSTTDGFAKKCIRYILLGEENPAVKRNWVLTAFILSQLLNYMDEIKSGVCPFCKRRPRNLFNHLMYDDFCGATFNSLIRRGVELHRVYGLINRRNIRAGTARIVFGHRCYVDIERGSPIEETAKRIRDALNKCLG</sequence>
<dbReference type="AlphaFoldDB" id="A0A7J2U4H1"/>
<protein>
    <submittedName>
        <fullName evidence="1">Uncharacterized protein</fullName>
    </submittedName>
</protein>
<proteinExistence type="predicted"/>